<evidence type="ECO:0000313" key="3">
    <source>
        <dbReference type="EMBL" id="MCQ8836433.1"/>
    </source>
</evidence>
<comment type="caution">
    <text evidence="3">The sequence shown here is derived from an EMBL/GenBank/DDBJ whole genome shotgun (WGS) entry which is preliminary data.</text>
</comment>
<dbReference type="AlphaFoldDB" id="A0A9X2M6P2"/>
<dbReference type="EMBL" id="JANIIC010000135">
    <property type="protein sequence ID" value="MCQ8836433.1"/>
    <property type="molecule type" value="Genomic_DNA"/>
</dbReference>
<dbReference type="InterPro" id="IPR036390">
    <property type="entry name" value="WH_DNA-bd_sf"/>
</dbReference>
<dbReference type="RefSeq" id="WP_257636471.1">
    <property type="nucleotide sequence ID" value="NZ_JANIIC010000135.1"/>
</dbReference>
<name>A0A9X2M6P2_STRMQ</name>
<dbReference type="InterPro" id="IPR052509">
    <property type="entry name" value="Metal_resp_DNA-bind_regulator"/>
</dbReference>
<evidence type="ECO:0000313" key="4">
    <source>
        <dbReference type="Proteomes" id="UP001142400"/>
    </source>
</evidence>
<evidence type="ECO:0000256" key="1">
    <source>
        <dbReference type="SAM" id="MobiDB-lite"/>
    </source>
</evidence>
<dbReference type="SUPFAM" id="SSF46785">
    <property type="entry name" value="Winged helix' DNA-binding domain"/>
    <property type="match status" value="1"/>
</dbReference>
<keyword evidence="4" id="KW-1185">Reference proteome</keyword>
<feature type="domain" description="Transcription regulator PadR N-terminal" evidence="2">
    <location>
        <begin position="21"/>
        <end position="78"/>
    </location>
</feature>
<accession>A0A9X2M6P2</accession>
<dbReference type="Gene3D" id="1.10.10.10">
    <property type="entry name" value="Winged helix-like DNA-binding domain superfamily/Winged helix DNA-binding domain"/>
    <property type="match status" value="1"/>
</dbReference>
<dbReference type="Proteomes" id="UP001142400">
    <property type="component" value="Unassembled WGS sequence"/>
</dbReference>
<sequence length="103" mass="11527">MTLATRAVVTALLARPTDEHYGLEIADAAGLPGGTIYPILIRLERLGWLESRWEDIDPQKEGRPPRRYYRFSEAGAQSATAALNKVDTNRQRRSSFRPQEGSA</sequence>
<feature type="region of interest" description="Disordered" evidence="1">
    <location>
        <begin position="80"/>
        <end position="103"/>
    </location>
</feature>
<protein>
    <submittedName>
        <fullName evidence="3">PadR family transcriptional regulator</fullName>
    </submittedName>
</protein>
<proteinExistence type="predicted"/>
<evidence type="ECO:0000259" key="2">
    <source>
        <dbReference type="Pfam" id="PF03551"/>
    </source>
</evidence>
<reference evidence="3" key="1">
    <citation type="submission" date="2022-06" db="EMBL/GenBank/DDBJ databases">
        <title>WGS of actinobacteria.</title>
        <authorList>
            <person name="Thawai C."/>
        </authorList>
    </citation>
    <scope>NUCLEOTIDE SEQUENCE</scope>
    <source>
        <strain evidence="3">DSM 42010</strain>
    </source>
</reference>
<dbReference type="PANTHER" id="PTHR33169">
    <property type="entry name" value="PADR-FAMILY TRANSCRIPTIONAL REGULATOR"/>
    <property type="match status" value="1"/>
</dbReference>
<dbReference type="InterPro" id="IPR036388">
    <property type="entry name" value="WH-like_DNA-bd_sf"/>
</dbReference>
<dbReference type="PANTHER" id="PTHR33169:SF14">
    <property type="entry name" value="TRANSCRIPTIONAL REGULATOR RV3488"/>
    <property type="match status" value="1"/>
</dbReference>
<organism evidence="3 4">
    <name type="scientific">Streptomyces malaysiensis subsp. samsunensis</name>
    <dbReference type="NCBI Taxonomy" id="459658"/>
    <lineage>
        <taxon>Bacteria</taxon>
        <taxon>Bacillati</taxon>
        <taxon>Actinomycetota</taxon>
        <taxon>Actinomycetes</taxon>
        <taxon>Kitasatosporales</taxon>
        <taxon>Streptomycetaceae</taxon>
        <taxon>Streptomyces</taxon>
        <taxon>Streptomyces violaceusniger group</taxon>
    </lineage>
</organism>
<dbReference type="InterPro" id="IPR005149">
    <property type="entry name" value="Tscrpt_reg_PadR_N"/>
</dbReference>
<dbReference type="Pfam" id="PF03551">
    <property type="entry name" value="PadR"/>
    <property type="match status" value="1"/>
</dbReference>
<gene>
    <name evidence="3" type="ORF">NQU54_47455</name>
</gene>